<feature type="compositionally biased region" description="Low complexity" evidence="1">
    <location>
        <begin position="93"/>
        <end position="102"/>
    </location>
</feature>
<dbReference type="AlphaFoldDB" id="A0AAW8F509"/>
<feature type="region of interest" description="Disordered" evidence="1">
    <location>
        <begin position="70"/>
        <end position="115"/>
    </location>
</feature>
<feature type="compositionally biased region" description="Polar residues" evidence="1">
    <location>
        <begin position="76"/>
        <end position="92"/>
    </location>
</feature>
<feature type="compositionally biased region" description="Pro residues" evidence="1">
    <location>
        <begin position="103"/>
        <end position="112"/>
    </location>
</feature>
<comment type="caution">
    <text evidence="3">The sequence shown here is derived from an EMBL/GenBank/DDBJ whole genome shotgun (WGS) entry which is preliminary data.</text>
</comment>
<proteinExistence type="predicted"/>
<evidence type="ECO:0000256" key="1">
    <source>
        <dbReference type="SAM" id="MobiDB-lite"/>
    </source>
</evidence>
<keyword evidence="2" id="KW-1133">Transmembrane helix</keyword>
<dbReference type="EMBL" id="JAUSZV010000005">
    <property type="protein sequence ID" value="MDQ0904947.1"/>
    <property type="molecule type" value="Genomic_DNA"/>
</dbReference>
<evidence type="ECO:0000313" key="4">
    <source>
        <dbReference type="Proteomes" id="UP001234216"/>
    </source>
</evidence>
<organism evidence="3 4">
    <name type="scientific">Streptomyces canus</name>
    <dbReference type="NCBI Taxonomy" id="58343"/>
    <lineage>
        <taxon>Bacteria</taxon>
        <taxon>Bacillati</taxon>
        <taxon>Actinomycetota</taxon>
        <taxon>Actinomycetes</taxon>
        <taxon>Kitasatosporales</taxon>
        <taxon>Streptomycetaceae</taxon>
        <taxon>Streptomyces</taxon>
        <taxon>Streptomyces aurantiacus group</taxon>
    </lineage>
</organism>
<keyword evidence="2" id="KW-0472">Membrane</keyword>
<evidence type="ECO:0000256" key="2">
    <source>
        <dbReference type="SAM" id="Phobius"/>
    </source>
</evidence>
<name>A0AAW8F509_9ACTN</name>
<dbReference type="Proteomes" id="UP001234216">
    <property type="component" value="Unassembled WGS sequence"/>
</dbReference>
<sequence>MTEDFEAILQAGSQELAAQTSARPAAVVRSRGDELRRRHRMATAALAVALVAAVGGGAFAVTGHSRQAAAPEAVVSPTTPATSTDEPTVTPKTPSAAPDNPAATPPSTPSPPCRSLVVPQEIKDAVTQAYQRSQPELVHIAPVRGTFYYGECDGVLYAGTAFTPTADATENELVQLQDEGGAEKYFTKDKATGSTWTFVDSDGFPRDPRGCAAIHEIPARLAALWGDCLARP</sequence>
<keyword evidence="2" id="KW-0812">Transmembrane</keyword>
<feature type="transmembrane region" description="Helical" evidence="2">
    <location>
        <begin position="41"/>
        <end position="61"/>
    </location>
</feature>
<reference evidence="3" key="1">
    <citation type="submission" date="2023-07" db="EMBL/GenBank/DDBJ databases">
        <title>Comparative genomics of wheat-associated soil bacteria to identify genetic determinants of phenazine resistance.</title>
        <authorList>
            <person name="Mouncey N."/>
        </authorList>
    </citation>
    <scope>NUCLEOTIDE SEQUENCE</scope>
    <source>
        <strain evidence="3">V4I22</strain>
    </source>
</reference>
<evidence type="ECO:0000313" key="3">
    <source>
        <dbReference type="EMBL" id="MDQ0904947.1"/>
    </source>
</evidence>
<accession>A0AAW8F509</accession>
<protein>
    <submittedName>
        <fullName evidence="3">Type IV secretory pathway VirB10-like protein</fullName>
    </submittedName>
</protein>
<gene>
    <name evidence="3" type="ORF">QFZ22_000932</name>
</gene>
<dbReference type="RefSeq" id="WP_306972449.1">
    <property type="nucleotide sequence ID" value="NZ_JAUSYQ010000002.1"/>
</dbReference>